<dbReference type="EMBL" id="VSSQ01006934">
    <property type="protein sequence ID" value="MPM34312.1"/>
    <property type="molecule type" value="Genomic_DNA"/>
</dbReference>
<name>A0A644Z0Q1_9ZZZZ</name>
<gene>
    <name evidence="2" type="ORF">SDC9_80894</name>
</gene>
<dbReference type="AlphaFoldDB" id="A0A644Z0Q1"/>
<evidence type="ECO:0000256" key="1">
    <source>
        <dbReference type="SAM" id="Phobius"/>
    </source>
</evidence>
<keyword evidence="1" id="KW-0812">Transmembrane</keyword>
<feature type="transmembrane region" description="Helical" evidence="1">
    <location>
        <begin position="64"/>
        <end position="89"/>
    </location>
</feature>
<keyword evidence="1" id="KW-1133">Transmembrane helix</keyword>
<evidence type="ECO:0000313" key="2">
    <source>
        <dbReference type="EMBL" id="MPM34312.1"/>
    </source>
</evidence>
<sequence>MYMIIYNKEKGKNMNINKKNLCWASLLTLLTAYVLPSRLSEEGAFLYGYPFGYFEIRKGAFDSGGIILSSTSLDLFLLALNIFIFYMIIKFINQKILSKRI</sequence>
<keyword evidence="1" id="KW-0472">Membrane</keyword>
<reference evidence="2" key="1">
    <citation type="submission" date="2019-08" db="EMBL/GenBank/DDBJ databases">
        <authorList>
            <person name="Kucharzyk K."/>
            <person name="Murdoch R.W."/>
            <person name="Higgins S."/>
            <person name="Loffler F."/>
        </authorList>
    </citation>
    <scope>NUCLEOTIDE SEQUENCE</scope>
</reference>
<accession>A0A644Z0Q1</accession>
<proteinExistence type="predicted"/>
<organism evidence="2">
    <name type="scientific">bioreactor metagenome</name>
    <dbReference type="NCBI Taxonomy" id="1076179"/>
    <lineage>
        <taxon>unclassified sequences</taxon>
        <taxon>metagenomes</taxon>
        <taxon>ecological metagenomes</taxon>
    </lineage>
</organism>
<protein>
    <submittedName>
        <fullName evidence="2">Uncharacterized protein</fullName>
    </submittedName>
</protein>
<comment type="caution">
    <text evidence="2">The sequence shown here is derived from an EMBL/GenBank/DDBJ whole genome shotgun (WGS) entry which is preliminary data.</text>
</comment>